<reference evidence="2" key="1">
    <citation type="journal article" date="2020" name="Cell">
        <title>Large-Scale Comparative Analyses of Tick Genomes Elucidate Their Genetic Diversity and Vector Capacities.</title>
        <authorList>
            <consortium name="Tick Genome and Microbiome Consortium (TIGMIC)"/>
            <person name="Jia N."/>
            <person name="Wang J."/>
            <person name="Shi W."/>
            <person name="Du L."/>
            <person name="Sun Y."/>
            <person name="Zhan W."/>
            <person name="Jiang J.F."/>
            <person name="Wang Q."/>
            <person name="Zhang B."/>
            <person name="Ji P."/>
            <person name="Bell-Sakyi L."/>
            <person name="Cui X.M."/>
            <person name="Yuan T.T."/>
            <person name="Jiang B.G."/>
            <person name="Yang W.F."/>
            <person name="Lam T.T."/>
            <person name="Chang Q.C."/>
            <person name="Ding S.J."/>
            <person name="Wang X.J."/>
            <person name="Zhu J.G."/>
            <person name="Ruan X.D."/>
            <person name="Zhao L."/>
            <person name="Wei J.T."/>
            <person name="Ye R.Z."/>
            <person name="Que T.C."/>
            <person name="Du C.H."/>
            <person name="Zhou Y.H."/>
            <person name="Cheng J.X."/>
            <person name="Dai P.F."/>
            <person name="Guo W.B."/>
            <person name="Han X.H."/>
            <person name="Huang E.J."/>
            <person name="Li L.F."/>
            <person name="Wei W."/>
            <person name="Gao Y.C."/>
            <person name="Liu J.Z."/>
            <person name="Shao H.Z."/>
            <person name="Wang X."/>
            <person name="Wang C.C."/>
            <person name="Yang T.C."/>
            <person name="Huo Q.B."/>
            <person name="Li W."/>
            <person name="Chen H.Y."/>
            <person name="Chen S.E."/>
            <person name="Zhou L.G."/>
            <person name="Ni X.B."/>
            <person name="Tian J.H."/>
            <person name="Sheng Y."/>
            <person name="Liu T."/>
            <person name="Pan Y.S."/>
            <person name="Xia L.Y."/>
            <person name="Li J."/>
            <person name="Zhao F."/>
            <person name="Cao W.C."/>
        </authorList>
    </citation>
    <scope>NUCLEOTIDE SEQUENCE</scope>
    <source>
        <strain evidence="2">Rsan-2018</strain>
    </source>
</reference>
<feature type="compositionally biased region" description="Basic residues" evidence="1">
    <location>
        <begin position="77"/>
        <end position="94"/>
    </location>
</feature>
<reference evidence="2" key="2">
    <citation type="submission" date="2021-09" db="EMBL/GenBank/DDBJ databases">
        <authorList>
            <person name="Jia N."/>
            <person name="Wang J."/>
            <person name="Shi W."/>
            <person name="Du L."/>
            <person name="Sun Y."/>
            <person name="Zhan W."/>
            <person name="Jiang J."/>
            <person name="Wang Q."/>
            <person name="Zhang B."/>
            <person name="Ji P."/>
            <person name="Sakyi L.B."/>
            <person name="Cui X."/>
            <person name="Yuan T."/>
            <person name="Jiang B."/>
            <person name="Yang W."/>
            <person name="Lam T.T.-Y."/>
            <person name="Chang Q."/>
            <person name="Ding S."/>
            <person name="Wang X."/>
            <person name="Zhu J."/>
            <person name="Ruan X."/>
            <person name="Zhao L."/>
            <person name="Wei J."/>
            <person name="Que T."/>
            <person name="Du C."/>
            <person name="Cheng J."/>
            <person name="Dai P."/>
            <person name="Han X."/>
            <person name="Huang E."/>
            <person name="Gao Y."/>
            <person name="Liu J."/>
            <person name="Shao H."/>
            <person name="Ye R."/>
            <person name="Li L."/>
            <person name="Wei W."/>
            <person name="Wang X."/>
            <person name="Wang C."/>
            <person name="Huo Q."/>
            <person name="Li W."/>
            <person name="Guo W."/>
            <person name="Chen H."/>
            <person name="Chen S."/>
            <person name="Zhou L."/>
            <person name="Zhou L."/>
            <person name="Ni X."/>
            <person name="Tian J."/>
            <person name="Zhou Y."/>
            <person name="Sheng Y."/>
            <person name="Liu T."/>
            <person name="Pan Y."/>
            <person name="Xia L."/>
            <person name="Li J."/>
            <person name="Zhao F."/>
            <person name="Cao W."/>
        </authorList>
    </citation>
    <scope>NUCLEOTIDE SEQUENCE</scope>
    <source>
        <strain evidence="2">Rsan-2018</strain>
        <tissue evidence="2">Larvae</tissue>
    </source>
</reference>
<keyword evidence="3" id="KW-1185">Reference proteome</keyword>
<evidence type="ECO:0000313" key="3">
    <source>
        <dbReference type="Proteomes" id="UP000821837"/>
    </source>
</evidence>
<dbReference type="Proteomes" id="UP000821837">
    <property type="component" value="Unassembled WGS sequence"/>
</dbReference>
<feature type="compositionally biased region" description="Polar residues" evidence="1">
    <location>
        <begin position="105"/>
        <end position="116"/>
    </location>
</feature>
<proteinExistence type="predicted"/>
<name>A0A9D4PV75_RHISA</name>
<dbReference type="EMBL" id="JABSTV010001250">
    <property type="protein sequence ID" value="KAH7955829.1"/>
    <property type="molecule type" value="Genomic_DNA"/>
</dbReference>
<evidence type="ECO:0000256" key="1">
    <source>
        <dbReference type="SAM" id="MobiDB-lite"/>
    </source>
</evidence>
<evidence type="ECO:0000313" key="2">
    <source>
        <dbReference type="EMBL" id="KAH7955829.1"/>
    </source>
</evidence>
<gene>
    <name evidence="2" type="ORF">HPB52_004073</name>
</gene>
<accession>A0A9D4PV75</accession>
<feature type="region of interest" description="Disordered" evidence="1">
    <location>
        <begin position="72"/>
        <end position="116"/>
    </location>
</feature>
<sequence>MPVVPSKFTLTRLSALPSNRRRHFLLSLMLSGMRSVRLFHRPAIVMCRGILLTLMLSDAQSSHLRRRRLQCLDHHQPSHSRSHRRRLSQPRRSRHHEECRMADIQTPQRGSMENPH</sequence>
<comment type="caution">
    <text evidence="2">The sequence shown here is derived from an EMBL/GenBank/DDBJ whole genome shotgun (WGS) entry which is preliminary data.</text>
</comment>
<organism evidence="2 3">
    <name type="scientific">Rhipicephalus sanguineus</name>
    <name type="common">Brown dog tick</name>
    <name type="synonym">Ixodes sanguineus</name>
    <dbReference type="NCBI Taxonomy" id="34632"/>
    <lineage>
        <taxon>Eukaryota</taxon>
        <taxon>Metazoa</taxon>
        <taxon>Ecdysozoa</taxon>
        <taxon>Arthropoda</taxon>
        <taxon>Chelicerata</taxon>
        <taxon>Arachnida</taxon>
        <taxon>Acari</taxon>
        <taxon>Parasitiformes</taxon>
        <taxon>Ixodida</taxon>
        <taxon>Ixodoidea</taxon>
        <taxon>Ixodidae</taxon>
        <taxon>Rhipicephalinae</taxon>
        <taxon>Rhipicephalus</taxon>
        <taxon>Rhipicephalus</taxon>
    </lineage>
</organism>
<dbReference type="AlphaFoldDB" id="A0A9D4PV75"/>
<protein>
    <submittedName>
        <fullName evidence="2">Uncharacterized protein</fullName>
    </submittedName>
</protein>